<dbReference type="PANTHER" id="PTHR37017:SF3">
    <property type="entry name" value="AB HYDROLASE-1 DOMAIN-CONTAINING PROTEIN"/>
    <property type="match status" value="1"/>
</dbReference>
<dbReference type="GeneID" id="87803981"/>
<keyword evidence="3" id="KW-1185">Reference proteome</keyword>
<dbReference type="PANTHER" id="PTHR37017">
    <property type="entry name" value="AB HYDROLASE-1 DOMAIN-CONTAINING PROTEIN-RELATED"/>
    <property type="match status" value="1"/>
</dbReference>
<dbReference type="RefSeq" id="XP_062623165.1">
    <property type="nucleotide sequence ID" value="XM_062767182.1"/>
</dbReference>
<organism evidence="2 3">
    <name type="scientific">Vanrija pseudolonga</name>
    <dbReference type="NCBI Taxonomy" id="143232"/>
    <lineage>
        <taxon>Eukaryota</taxon>
        <taxon>Fungi</taxon>
        <taxon>Dikarya</taxon>
        <taxon>Basidiomycota</taxon>
        <taxon>Agaricomycotina</taxon>
        <taxon>Tremellomycetes</taxon>
        <taxon>Trichosporonales</taxon>
        <taxon>Trichosporonaceae</taxon>
        <taxon>Vanrija</taxon>
    </lineage>
</organism>
<name>A0AAF0XZN4_9TREE</name>
<dbReference type="Gene3D" id="3.40.50.1820">
    <property type="entry name" value="alpha/beta hydrolase"/>
    <property type="match status" value="1"/>
</dbReference>
<dbReference type="Proteomes" id="UP000827549">
    <property type="component" value="Chromosome 1"/>
</dbReference>
<dbReference type="InterPro" id="IPR000073">
    <property type="entry name" value="AB_hydrolase_1"/>
</dbReference>
<dbReference type="SUPFAM" id="SSF53474">
    <property type="entry name" value="alpha/beta-Hydrolases"/>
    <property type="match status" value="1"/>
</dbReference>
<dbReference type="EMBL" id="CP086714">
    <property type="protein sequence ID" value="WOO77133.1"/>
    <property type="molecule type" value="Genomic_DNA"/>
</dbReference>
<dbReference type="Pfam" id="PF12697">
    <property type="entry name" value="Abhydrolase_6"/>
    <property type="match status" value="1"/>
</dbReference>
<gene>
    <name evidence="2" type="primary">MES7</name>
    <name evidence="2" type="ORF">LOC62_01G000723</name>
</gene>
<protein>
    <submittedName>
        <fullName evidence="2">Methylesterase 7</fullName>
    </submittedName>
</protein>
<dbReference type="AlphaFoldDB" id="A0AAF0XZN4"/>
<proteinExistence type="predicted"/>
<reference evidence="2" key="1">
    <citation type="submission" date="2023-10" db="EMBL/GenBank/DDBJ databases">
        <authorList>
            <person name="Noh H."/>
        </authorList>
    </citation>
    <scope>NUCLEOTIDE SEQUENCE</scope>
    <source>
        <strain evidence="2">DUCC4014</strain>
    </source>
</reference>
<sequence length="313" mass="34124">MADLPTFVLVPGAWHKATCYSKITKLLEEKYHLRCVSVTLPSTTGDPAKTFKDDLDAAREAIAGETSRGHDVIVVAHSYGGIVGNSSVQGFTGPRDGATGRVVGIILIASGCNLPGLSFMDPLFGRPPPAWRVNSETGFADIVMSPREMFYHDVPDDEAAYWVSELQPQSLKALFEGGEFTYPGWKDVPVWYIGTIEDRGLPVAVQRMGIGMAREMGGRIEHRELQTSHSPFLSQPEQTVGIMLEALEAFTGKPVDSAPPAGQTSRDLTTVPEARLLQPLTWVKFGLPLIFGRFIGRSILIFGGIKKFFGSRS</sequence>
<accession>A0AAF0XZN4</accession>
<feature type="domain" description="AB hydrolase-1" evidence="1">
    <location>
        <begin position="7"/>
        <end position="240"/>
    </location>
</feature>
<evidence type="ECO:0000313" key="3">
    <source>
        <dbReference type="Proteomes" id="UP000827549"/>
    </source>
</evidence>
<evidence type="ECO:0000313" key="2">
    <source>
        <dbReference type="EMBL" id="WOO77133.1"/>
    </source>
</evidence>
<evidence type="ECO:0000259" key="1">
    <source>
        <dbReference type="Pfam" id="PF12697"/>
    </source>
</evidence>
<dbReference type="InterPro" id="IPR052897">
    <property type="entry name" value="Sec-Metab_Biosynth_Hydrolase"/>
</dbReference>
<dbReference type="InterPro" id="IPR029058">
    <property type="entry name" value="AB_hydrolase_fold"/>
</dbReference>